<feature type="transmembrane region" description="Helical" evidence="17">
    <location>
        <begin position="200"/>
        <end position="220"/>
    </location>
</feature>
<feature type="transmembrane region" description="Helical" evidence="17">
    <location>
        <begin position="358"/>
        <end position="379"/>
    </location>
</feature>
<comment type="catalytic activity">
    <reaction evidence="15">
        <text>[GlcNAc-(1-&gt;4)-Mur2Ac(oyl-L-Ala-gamma-D-Glu-L-Lys-D-Ala-D-Ala)](n)-di-trans,octa-cis-undecaprenyl diphosphate + beta-D-GlcNAc-(1-&gt;4)-Mur2Ac(oyl-L-Ala-gamma-D-Glu-L-Lys-D-Ala-D-Ala)-di-trans,octa-cis-undecaprenyl diphosphate = [GlcNAc-(1-&gt;4)-Mur2Ac(oyl-L-Ala-gamma-D-Glu-L-Lys-D-Ala-D-Ala)](n+1)-di-trans,octa-cis-undecaprenyl diphosphate + di-trans,octa-cis-undecaprenyl diphosphate + H(+)</text>
        <dbReference type="Rhea" id="RHEA:23708"/>
        <dbReference type="Rhea" id="RHEA-COMP:9602"/>
        <dbReference type="Rhea" id="RHEA-COMP:9603"/>
        <dbReference type="ChEBI" id="CHEBI:15378"/>
        <dbReference type="ChEBI" id="CHEBI:58405"/>
        <dbReference type="ChEBI" id="CHEBI:60033"/>
        <dbReference type="ChEBI" id="CHEBI:78435"/>
        <dbReference type="EC" id="2.4.99.28"/>
    </reaction>
</comment>
<dbReference type="Pfam" id="PF01098">
    <property type="entry name" value="FTSW_RODA_SPOVE"/>
    <property type="match status" value="1"/>
</dbReference>
<evidence type="ECO:0000256" key="4">
    <source>
        <dbReference type="ARBA" id="ARBA00022692"/>
    </source>
</evidence>
<proteinExistence type="inferred from homology"/>
<comment type="subcellular location">
    <subcellularLocation>
        <location evidence="1">Membrane</location>
        <topology evidence="1">Multi-pass membrane protein</topology>
    </subcellularLocation>
</comment>
<keyword evidence="6" id="KW-0573">Peptidoglycan synthesis</keyword>
<dbReference type="InterPro" id="IPR001182">
    <property type="entry name" value="FtsW/RodA"/>
</dbReference>
<keyword evidence="4 17" id="KW-0812">Transmembrane</keyword>
<feature type="transmembrane region" description="Helical" evidence="17">
    <location>
        <begin position="227"/>
        <end position="247"/>
    </location>
</feature>
<dbReference type="GO" id="GO:0005886">
    <property type="term" value="C:plasma membrane"/>
    <property type="evidence" value="ECO:0007669"/>
    <property type="project" value="TreeGrafter"/>
</dbReference>
<dbReference type="GO" id="GO:0032153">
    <property type="term" value="C:cell division site"/>
    <property type="evidence" value="ECO:0007669"/>
    <property type="project" value="TreeGrafter"/>
</dbReference>
<evidence type="ECO:0000256" key="11">
    <source>
        <dbReference type="ARBA" id="ARBA00038053"/>
    </source>
</evidence>
<evidence type="ECO:0000256" key="12">
    <source>
        <dbReference type="ARBA" id="ARBA00041185"/>
    </source>
</evidence>
<feature type="transmembrane region" description="Helical" evidence="17">
    <location>
        <begin position="323"/>
        <end position="346"/>
    </location>
</feature>
<evidence type="ECO:0000256" key="15">
    <source>
        <dbReference type="ARBA" id="ARBA00049902"/>
    </source>
</evidence>
<evidence type="ECO:0000256" key="1">
    <source>
        <dbReference type="ARBA" id="ARBA00004141"/>
    </source>
</evidence>
<accession>A0A2J8B1Y9</accession>
<dbReference type="EC" id="2.4.99.28" evidence="14"/>
<dbReference type="Proteomes" id="UP000236394">
    <property type="component" value="Unassembled WGS sequence"/>
</dbReference>
<dbReference type="GO" id="GO:0051301">
    <property type="term" value="P:cell division"/>
    <property type="evidence" value="ECO:0007669"/>
    <property type="project" value="InterPro"/>
</dbReference>
<keyword evidence="8 17" id="KW-0472">Membrane</keyword>
<dbReference type="GO" id="GO:0009252">
    <property type="term" value="P:peptidoglycan biosynthetic process"/>
    <property type="evidence" value="ECO:0007669"/>
    <property type="project" value="UniProtKB-KW"/>
</dbReference>
<gene>
    <name evidence="18" type="ORF">B7R76_04370</name>
</gene>
<evidence type="ECO:0000256" key="14">
    <source>
        <dbReference type="ARBA" id="ARBA00044770"/>
    </source>
</evidence>
<keyword evidence="7 17" id="KW-1133">Transmembrane helix</keyword>
<dbReference type="GO" id="GO:0008955">
    <property type="term" value="F:peptidoglycan glycosyltransferase activity"/>
    <property type="evidence" value="ECO:0007669"/>
    <property type="project" value="UniProtKB-EC"/>
</dbReference>
<evidence type="ECO:0000256" key="2">
    <source>
        <dbReference type="ARBA" id="ARBA00022676"/>
    </source>
</evidence>
<dbReference type="EMBL" id="NBZD01000002">
    <property type="protein sequence ID" value="PNH18793.1"/>
    <property type="molecule type" value="Genomic_DNA"/>
</dbReference>
<evidence type="ECO:0000256" key="7">
    <source>
        <dbReference type="ARBA" id="ARBA00022989"/>
    </source>
</evidence>
<evidence type="ECO:0000313" key="18">
    <source>
        <dbReference type="EMBL" id="PNH18793.1"/>
    </source>
</evidence>
<keyword evidence="3" id="KW-0808">Transferase</keyword>
<dbReference type="PANTHER" id="PTHR30474:SF2">
    <property type="entry name" value="PEPTIDOGLYCAN GLYCOSYLTRANSFERASE FTSW-RELATED"/>
    <property type="match status" value="1"/>
</dbReference>
<dbReference type="PANTHER" id="PTHR30474">
    <property type="entry name" value="CELL CYCLE PROTEIN"/>
    <property type="match status" value="1"/>
</dbReference>
<evidence type="ECO:0000256" key="6">
    <source>
        <dbReference type="ARBA" id="ARBA00022984"/>
    </source>
</evidence>
<sequence>MPMINQDPSEKNTSVGRLKAHVDGPLVVTVMLILAFGLIMLFSASMVGSLYKSGGSTSFFITRQILFMALGVAAIIAMSKINIRRFDRKPWVILTGAISFFLLVLVLVPSVGIVIQGARRWLPVPLTKSTFQPSEYTKIFTVFYMAWYYSNLRRRRRAGLIFKARPEKQGWVDAWEEIIKPMIPVVLQLMLISLQAHMSAVIIIILVCAAMMASAGLKFGSWLRGGLVGVGALTALVVLVLTLSAVFPNASFTQRWLHVVTRINIFTEDVSVTDDQRWQSEQALIAVGSGGITGVGLGQSRQKYLYLPENHNDYIFSILCEEMGIIGGIALILLFIAFLIAGMVVAIRTTTIFSRLIVCGYTYLLTLQAFLSVGVNLAVLPPTGISLPFFSYGGTSNLFFLLGVGLMLSVSKFDNRNFLTEELE</sequence>
<keyword evidence="5" id="KW-0133">Cell shape</keyword>
<dbReference type="AlphaFoldDB" id="A0A2J8B1Y9"/>
<evidence type="ECO:0000256" key="16">
    <source>
        <dbReference type="ARBA" id="ARBA00049966"/>
    </source>
</evidence>
<comment type="similarity">
    <text evidence="11">Belongs to the SEDS family. FtsW subfamily.</text>
</comment>
<reference evidence="19" key="1">
    <citation type="submission" date="2017-04" db="EMBL/GenBank/DDBJ databases">
        <authorList>
            <person name="Bumgarner R.E."/>
            <person name="Fredricks D.N."/>
            <person name="Srinivasan S."/>
        </authorList>
    </citation>
    <scope>NUCLEOTIDE SEQUENCE [LARGE SCALE GENOMIC DNA]</scope>
    <source>
        <strain evidence="19">KA00405</strain>
    </source>
</reference>
<dbReference type="GO" id="GO:0015648">
    <property type="term" value="F:lipid-linked peptidoglycan transporter activity"/>
    <property type="evidence" value="ECO:0007669"/>
    <property type="project" value="TreeGrafter"/>
</dbReference>
<evidence type="ECO:0000256" key="3">
    <source>
        <dbReference type="ARBA" id="ARBA00022679"/>
    </source>
</evidence>
<comment type="caution">
    <text evidence="18">The sequence shown here is derived from an EMBL/GenBank/DDBJ whole genome shotgun (WGS) entry which is preliminary data.</text>
</comment>
<feature type="transmembrane region" description="Helical" evidence="17">
    <location>
        <begin position="60"/>
        <end position="79"/>
    </location>
</feature>
<evidence type="ECO:0000256" key="5">
    <source>
        <dbReference type="ARBA" id="ARBA00022960"/>
    </source>
</evidence>
<evidence type="ECO:0000313" key="19">
    <source>
        <dbReference type="Proteomes" id="UP000236394"/>
    </source>
</evidence>
<feature type="transmembrane region" description="Helical" evidence="17">
    <location>
        <begin position="91"/>
        <end position="116"/>
    </location>
</feature>
<organism evidence="18 19">
    <name type="scientific">Mageeibacillus indolicus</name>
    <dbReference type="NCBI Taxonomy" id="884684"/>
    <lineage>
        <taxon>Bacteria</taxon>
        <taxon>Bacillati</taxon>
        <taxon>Bacillota</taxon>
        <taxon>Clostridia</taxon>
        <taxon>Eubacteriales</taxon>
        <taxon>Oscillospiraceae</taxon>
        <taxon>Mageeibacillus</taxon>
    </lineage>
</organism>
<evidence type="ECO:0000256" key="10">
    <source>
        <dbReference type="ARBA" id="ARBA00033270"/>
    </source>
</evidence>
<evidence type="ECO:0000256" key="13">
    <source>
        <dbReference type="ARBA" id="ARBA00041418"/>
    </source>
</evidence>
<comment type="function">
    <text evidence="16">Peptidoglycan polymerase that is essential for cell division.</text>
</comment>
<feature type="transmembrane region" description="Helical" evidence="17">
    <location>
        <begin position="385"/>
        <end position="408"/>
    </location>
</feature>
<dbReference type="GO" id="GO:0008360">
    <property type="term" value="P:regulation of cell shape"/>
    <property type="evidence" value="ECO:0007669"/>
    <property type="project" value="UniProtKB-KW"/>
</dbReference>
<feature type="transmembrane region" description="Helical" evidence="17">
    <location>
        <begin position="26"/>
        <end position="48"/>
    </location>
</feature>
<keyword evidence="2" id="KW-0328">Glycosyltransferase</keyword>
<name>A0A2J8B1Y9_9FIRM</name>
<evidence type="ECO:0000256" key="9">
    <source>
        <dbReference type="ARBA" id="ARBA00032370"/>
    </source>
</evidence>
<evidence type="ECO:0000256" key="8">
    <source>
        <dbReference type="ARBA" id="ARBA00023136"/>
    </source>
</evidence>
<evidence type="ECO:0000256" key="17">
    <source>
        <dbReference type="SAM" id="Phobius"/>
    </source>
</evidence>
<protein>
    <recommendedName>
        <fullName evidence="12">Probable peptidoglycan glycosyltransferase FtsW</fullName>
        <ecNumber evidence="14">2.4.99.28</ecNumber>
    </recommendedName>
    <alternativeName>
        <fullName evidence="13">Cell division protein FtsW</fullName>
    </alternativeName>
    <alternativeName>
        <fullName evidence="10">Cell wall polymerase</fullName>
    </alternativeName>
    <alternativeName>
        <fullName evidence="9">Peptidoglycan polymerase</fullName>
    </alternativeName>
</protein>